<dbReference type="EMBL" id="CP009268">
    <property type="protein sequence ID" value="AJA52511.1"/>
    <property type="molecule type" value="Genomic_DNA"/>
</dbReference>
<evidence type="ECO:0000256" key="1">
    <source>
        <dbReference type="ARBA" id="ARBA00022801"/>
    </source>
</evidence>
<dbReference type="InterPro" id="IPR049730">
    <property type="entry name" value="SNF2/RAD54-like_C"/>
</dbReference>
<dbReference type="PANTHER" id="PTHR45766:SF6">
    <property type="entry name" value="SWI_SNF-RELATED MATRIX-ASSOCIATED ACTIN-DEPENDENT REGULATOR OF CHROMATIN SUBFAMILY A-LIKE PROTEIN 1"/>
    <property type="match status" value="1"/>
</dbReference>
<dbReference type="InterPro" id="IPR001650">
    <property type="entry name" value="Helicase_C-like"/>
</dbReference>
<proteinExistence type="predicted"/>
<dbReference type="KEGG" id="cpat:CLPA_c24530"/>
<dbReference type="Pfam" id="PF00271">
    <property type="entry name" value="Helicase_C"/>
    <property type="match status" value="1"/>
</dbReference>
<dbReference type="AlphaFoldDB" id="A0A0H3J938"/>
<evidence type="ECO:0000313" key="6">
    <source>
        <dbReference type="Proteomes" id="UP000028042"/>
    </source>
</evidence>
<dbReference type="SMART" id="SM00487">
    <property type="entry name" value="DEXDc"/>
    <property type="match status" value="1"/>
</dbReference>
<feature type="domain" description="Helicase ATP-binding" evidence="2">
    <location>
        <begin position="270"/>
        <end position="405"/>
    </location>
</feature>
<reference evidence="4 7" key="1">
    <citation type="journal article" date="2015" name="Genome Announc.">
        <title>Complete Genome Sequence of the Nitrogen-Fixing and Solvent-Producing Clostridium pasteurianum DSM 525.</title>
        <authorList>
            <person name="Poehlein A."/>
            <person name="Grosse-Honebrink A."/>
            <person name="Zhang Y."/>
            <person name="Minton N.P."/>
            <person name="Daniel R."/>
        </authorList>
    </citation>
    <scope>NUCLEOTIDE SEQUENCE [LARGE SCALE GENOMIC DNA]</scope>
    <source>
        <strain evidence="4">DSM 525</strain>
        <strain evidence="7">DSM 525 / ATCC 6013</strain>
    </source>
</reference>
<evidence type="ECO:0000259" key="3">
    <source>
        <dbReference type="PROSITE" id="PS51194"/>
    </source>
</evidence>
<dbReference type="eggNOG" id="COG0553">
    <property type="taxonomic scope" value="Bacteria"/>
</dbReference>
<dbReference type="EMBL" id="JPGY02000001">
    <property type="protein sequence ID" value="KRU11479.1"/>
    <property type="molecule type" value="Genomic_DNA"/>
</dbReference>
<dbReference type="GeneID" id="93074592"/>
<feature type="domain" description="Helicase C-terminal" evidence="3">
    <location>
        <begin position="649"/>
        <end position="818"/>
    </location>
</feature>
<keyword evidence="1" id="KW-0378">Hydrolase</keyword>
<evidence type="ECO:0000313" key="4">
    <source>
        <dbReference type="EMBL" id="AJA52511.1"/>
    </source>
</evidence>
<evidence type="ECO:0000313" key="7">
    <source>
        <dbReference type="Proteomes" id="UP000030905"/>
    </source>
</evidence>
<dbReference type="KEGG" id="cpae:CPAST_c24530"/>
<dbReference type="PATRIC" id="fig|1262449.3.peg.3583"/>
<reference evidence="5 6" key="3">
    <citation type="journal article" name="Genome Announc.">
        <title>Improved Draft Genome Sequence of Clostridium pasteurianum Strain ATCC 6013 (DSM 525) Using a Hybrid Next-Generation Sequencing Approach.</title>
        <authorList>
            <person name="Pyne M.E."/>
            <person name="Utturkar S."/>
            <person name="Brown S.D."/>
            <person name="Moo-Young M."/>
            <person name="Chung D.A."/>
            <person name="Chou C.P."/>
        </authorList>
    </citation>
    <scope>NUCLEOTIDE SEQUENCE [LARGE SCALE GENOMIC DNA]</scope>
    <source>
        <strain evidence="5 6">ATCC 6013</strain>
    </source>
</reference>
<dbReference type="CDD" id="cd09178">
    <property type="entry name" value="PLDc_N_Snf2_like"/>
    <property type="match status" value="1"/>
</dbReference>
<dbReference type="SMART" id="SM00490">
    <property type="entry name" value="HELICc"/>
    <property type="match status" value="1"/>
</dbReference>
<dbReference type="InterPro" id="IPR025202">
    <property type="entry name" value="PLD-like_dom"/>
</dbReference>
<keyword evidence="5" id="KW-0067">ATP-binding</keyword>
<keyword evidence="5" id="KW-0547">Nucleotide-binding</keyword>
<dbReference type="Proteomes" id="UP000030905">
    <property type="component" value="Chromosome"/>
</dbReference>
<keyword evidence="7" id="KW-1185">Reference proteome</keyword>
<evidence type="ECO:0000313" key="5">
    <source>
        <dbReference type="EMBL" id="KRU11479.1"/>
    </source>
</evidence>
<dbReference type="GO" id="GO:0005524">
    <property type="term" value="F:ATP binding"/>
    <property type="evidence" value="ECO:0007669"/>
    <property type="project" value="InterPro"/>
</dbReference>
<keyword evidence="5" id="KW-0347">Helicase</keyword>
<dbReference type="Gene3D" id="3.40.50.300">
    <property type="entry name" value="P-loop containing nucleotide triphosphate hydrolases"/>
    <property type="match status" value="2"/>
</dbReference>
<dbReference type="Pfam" id="PF13091">
    <property type="entry name" value="PLDc_2"/>
    <property type="match status" value="1"/>
</dbReference>
<dbReference type="PANTHER" id="PTHR45766">
    <property type="entry name" value="DNA ANNEALING HELICASE AND ENDONUCLEASE ZRANB3 FAMILY MEMBER"/>
    <property type="match status" value="1"/>
</dbReference>
<sequence length="1064" mass="125517">MEHHNDLTFFTNEPDRNLYDRFSKILKSNTKFFDVLVGYFRTSGFYLMYPAMEYIENIRILVGLNVDGKTVQIIQKSKGEQLSFEMSHKEVKDEFKDNIQDEMENSEDSFKVEQGIKIFIKWLQSGKLKLRIYPESPIHAKVYIMRKDMDKCQDTYGSVITGSSNFSQAGLVNNLEFNVELKDSRDVDFALEKFEDLWSRSIDITNEYIETINKHTWIRDDITPYELFLKTLYEYFKEEINEDKNDTWIDKLPDNFMRLQYQTDAVVQAKKTLESYDGVFISDVVGLGKTYICAMLMQRLKGKMLVICPPVLKDYWERTLYQFEVGTATVESLGKLDDILNDNEIMSKTKYVFIDEAHRFRNGKTESFEKIHRICYNKKVVLVTATPQNNFSTDIANQIYLFQPKNNSAIIPNNKNLEGFFNKLDGQLKKLERGTKEYSDTLRSNSEIIRDEVLRNVMIRRTRKEIMEFYKDDLERQGLKFPELNTPEKIVYIYKNEIEKVFNYTVSVIKSMNYSRYQPLTYLKKINKDIASQMVSQRNMGGFMKSILIKRLESSFEAFKKTLNRFIKSYEQFINMCQKGDVYISKKVDVYDLLDNGDDEKLMELVDADRVQHYKINEFREDFISALKQDLLFLKLLQEQWEDIIDDPKKDQFLFELQNNKNFKDNKMIIFTESKETAEYIGLYLEEKYPEKVLVFSGQGSRRERDKIEANFNPDYHGNKKDNIRYLVTTDVLAEGINLHRSNIIVNYDLPWNPTKVMQRVGRINRVGTEHDRIYVFNFFPAAQANAELSMEENIISKIQAFHDTLGEDFKYLSEDEEVTSHKLYQKLNSNDIFDEGDSYGESELEYLSLIRKVRDTGEKLFEKIKRLPQKSKSSREIQGIKKEATLSFLRKGSLKKFYITDGISIKEATFIEAMKYLKCTEYEKKLNVPKEYFEHLKINKEKFEDLFNEEIFVNTDKSSRTGNDAKIIKILKGILKACKAFTDEQEKKIKCLQELWEDGNIPSSISKEVVRVIKDMNDPIKIYYEIERLVPDKYFEKRENKQKKNIEGKIKVILSEYLQRGEK</sequence>
<evidence type="ECO:0000259" key="2">
    <source>
        <dbReference type="PROSITE" id="PS51192"/>
    </source>
</evidence>
<dbReference type="InterPro" id="IPR014001">
    <property type="entry name" value="Helicase_ATP-bd"/>
</dbReference>
<gene>
    <name evidence="4" type="ORF">CLPA_c24530</name>
    <name evidence="5" type="ORF">CP6013_00726</name>
</gene>
<dbReference type="PROSITE" id="PS51192">
    <property type="entry name" value="HELICASE_ATP_BIND_1"/>
    <property type="match status" value="1"/>
</dbReference>
<dbReference type="SUPFAM" id="SSF56024">
    <property type="entry name" value="Phospholipase D/nuclease"/>
    <property type="match status" value="1"/>
</dbReference>
<dbReference type="PROSITE" id="PS51194">
    <property type="entry name" value="HELICASE_CTER"/>
    <property type="match status" value="1"/>
</dbReference>
<name>A0A0H3J938_CLOPA</name>
<reference evidence="5" key="2">
    <citation type="submission" date="2015-10" db="EMBL/GenBank/DDBJ databases">
        <title>Improved Draft Genome Sequence of Clostridium pasteurianum Strain ATCC 6013 (DSM 525) Using a Hybrid Next-Generation Sequencing Approach.</title>
        <authorList>
            <person name="Pyne M.E."/>
            <person name="Utturkar S.M."/>
            <person name="Brown S.D."/>
            <person name="Moo-Young M."/>
            <person name="Chung D.A."/>
            <person name="Chou P.C."/>
        </authorList>
    </citation>
    <scope>NUCLEOTIDE SEQUENCE</scope>
    <source>
        <strain evidence="5">ATCC 6013</strain>
    </source>
</reference>
<organism evidence="4 7">
    <name type="scientific">Clostridium pasteurianum DSM 525 = ATCC 6013</name>
    <dbReference type="NCBI Taxonomy" id="1262449"/>
    <lineage>
        <taxon>Bacteria</taxon>
        <taxon>Bacillati</taxon>
        <taxon>Bacillota</taxon>
        <taxon>Clostridia</taxon>
        <taxon>Eubacteriales</taxon>
        <taxon>Clostridiaceae</taxon>
        <taxon>Clostridium</taxon>
    </lineage>
</organism>
<dbReference type="SUPFAM" id="SSF52540">
    <property type="entry name" value="P-loop containing nucleoside triphosphate hydrolases"/>
    <property type="match status" value="2"/>
</dbReference>
<dbReference type="Pfam" id="PF00176">
    <property type="entry name" value="SNF2-rel_dom"/>
    <property type="match status" value="1"/>
</dbReference>
<dbReference type="eggNOG" id="COG3886">
    <property type="taxonomic scope" value="Bacteria"/>
</dbReference>
<accession>A0A0H3J938</accession>
<dbReference type="Gene3D" id="3.30.870.10">
    <property type="entry name" value="Endonuclease Chain A"/>
    <property type="match status" value="1"/>
</dbReference>
<dbReference type="CDD" id="cd18793">
    <property type="entry name" value="SF2_C_SNF"/>
    <property type="match status" value="1"/>
</dbReference>
<dbReference type="GO" id="GO:0004386">
    <property type="term" value="F:helicase activity"/>
    <property type="evidence" value="ECO:0007669"/>
    <property type="project" value="UniProtKB-KW"/>
</dbReference>
<dbReference type="Proteomes" id="UP000028042">
    <property type="component" value="Unassembled WGS sequence"/>
</dbReference>
<dbReference type="GO" id="GO:0016787">
    <property type="term" value="F:hydrolase activity"/>
    <property type="evidence" value="ECO:0007669"/>
    <property type="project" value="UniProtKB-KW"/>
</dbReference>
<dbReference type="RefSeq" id="WP_003447584.1">
    <property type="nucleotide sequence ID" value="NZ_CP009267.1"/>
</dbReference>
<protein>
    <submittedName>
        <fullName evidence="5">Helicase domain-containing protein</fullName>
    </submittedName>
</protein>
<dbReference type="InterPro" id="IPR000330">
    <property type="entry name" value="SNF2_N"/>
</dbReference>
<dbReference type="InterPro" id="IPR027417">
    <property type="entry name" value="P-loop_NTPase"/>
</dbReference>